<sequence length="202" mass="23382">MKLTLSRNSPTNSVYRNQDGTPLYRVETPWKLVDKISTITRFVSNSGTAHVESIAPVRSDNESDTDIHLMRLEEQEVAQIHWHRIGGTMIKLGERSVSVGTYMPRMGLSALNRRKRNFTASDGRSYRWTMEPLTSSQTWQLARNDESKTRIARYHHRSLGIVGQTRKAYLEIYPEGEPIVDEIVITFIYVEIMRRKENGERL</sequence>
<keyword evidence="3" id="KW-1185">Reference proteome</keyword>
<dbReference type="KEGG" id="hir:HETIRDRAFT_424558"/>
<dbReference type="InterPro" id="IPR046528">
    <property type="entry name" value="DUF6593"/>
</dbReference>
<dbReference type="RefSeq" id="XP_009542011.1">
    <property type="nucleotide sequence ID" value="XM_009543716.1"/>
</dbReference>
<dbReference type="EMBL" id="KI925455">
    <property type="protein sequence ID" value="ETW85127.1"/>
    <property type="molecule type" value="Genomic_DNA"/>
</dbReference>
<organism evidence="2 3">
    <name type="scientific">Heterobasidion irregulare (strain TC 32-1)</name>
    <dbReference type="NCBI Taxonomy" id="747525"/>
    <lineage>
        <taxon>Eukaryota</taxon>
        <taxon>Fungi</taxon>
        <taxon>Dikarya</taxon>
        <taxon>Basidiomycota</taxon>
        <taxon>Agaricomycotina</taxon>
        <taxon>Agaricomycetes</taxon>
        <taxon>Russulales</taxon>
        <taxon>Bondarzewiaceae</taxon>
        <taxon>Heterobasidion</taxon>
        <taxon>Heterobasidion annosum species complex</taxon>
    </lineage>
</organism>
<gene>
    <name evidence="2" type="ORF">HETIRDRAFT_424558</name>
</gene>
<accession>W4KH01</accession>
<evidence type="ECO:0000259" key="1">
    <source>
        <dbReference type="Pfam" id="PF20236"/>
    </source>
</evidence>
<dbReference type="GeneID" id="20673982"/>
<dbReference type="HOGENOM" id="CLU_084280_4_1_1"/>
<evidence type="ECO:0000313" key="3">
    <source>
        <dbReference type="Proteomes" id="UP000030671"/>
    </source>
</evidence>
<dbReference type="eggNOG" id="ENOG502SU8B">
    <property type="taxonomic scope" value="Eukaryota"/>
</dbReference>
<reference evidence="2 3" key="1">
    <citation type="journal article" date="2012" name="New Phytol.">
        <title>Insight into trade-off between wood decay and parasitism from the genome of a fungal forest pathogen.</title>
        <authorList>
            <person name="Olson A."/>
            <person name="Aerts A."/>
            <person name="Asiegbu F."/>
            <person name="Belbahri L."/>
            <person name="Bouzid O."/>
            <person name="Broberg A."/>
            <person name="Canback B."/>
            <person name="Coutinho P.M."/>
            <person name="Cullen D."/>
            <person name="Dalman K."/>
            <person name="Deflorio G."/>
            <person name="van Diepen L.T."/>
            <person name="Dunand C."/>
            <person name="Duplessis S."/>
            <person name="Durling M."/>
            <person name="Gonthier P."/>
            <person name="Grimwood J."/>
            <person name="Fossdal C.G."/>
            <person name="Hansson D."/>
            <person name="Henrissat B."/>
            <person name="Hietala A."/>
            <person name="Himmelstrand K."/>
            <person name="Hoffmeister D."/>
            <person name="Hogberg N."/>
            <person name="James T.Y."/>
            <person name="Karlsson M."/>
            <person name="Kohler A."/>
            <person name="Kues U."/>
            <person name="Lee Y.H."/>
            <person name="Lin Y.C."/>
            <person name="Lind M."/>
            <person name="Lindquist E."/>
            <person name="Lombard V."/>
            <person name="Lucas S."/>
            <person name="Lunden K."/>
            <person name="Morin E."/>
            <person name="Murat C."/>
            <person name="Park J."/>
            <person name="Raffaello T."/>
            <person name="Rouze P."/>
            <person name="Salamov A."/>
            <person name="Schmutz J."/>
            <person name="Solheim H."/>
            <person name="Stahlberg J."/>
            <person name="Velez H."/>
            <person name="de Vries R.P."/>
            <person name="Wiebenga A."/>
            <person name="Woodward S."/>
            <person name="Yakovlev I."/>
            <person name="Garbelotto M."/>
            <person name="Martin F."/>
            <person name="Grigoriev I.V."/>
            <person name="Stenlid J."/>
        </authorList>
    </citation>
    <scope>NUCLEOTIDE SEQUENCE [LARGE SCALE GENOMIC DNA]</scope>
    <source>
        <strain evidence="2 3">TC 32-1</strain>
    </source>
</reference>
<dbReference type="AlphaFoldDB" id="W4KH01"/>
<feature type="domain" description="DUF6593" evidence="1">
    <location>
        <begin position="8"/>
        <end position="196"/>
    </location>
</feature>
<proteinExistence type="predicted"/>
<dbReference type="STRING" id="747525.W4KH01"/>
<dbReference type="Pfam" id="PF20236">
    <property type="entry name" value="DUF6593"/>
    <property type="match status" value="1"/>
</dbReference>
<dbReference type="Proteomes" id="UP000030671">
    <property type="component" value="Unassembled WGS sequence"/>
</dbReference>
<evidence type="ECO:0000313" key="2">
    <source>
        <dbReference type="EMBL" id="ETW85127.1"/>
    </source>
</evidence>
<protein>
    <recommendedName>
        <fullName evidence="1">DUF6593 domain-containing protein</fullName>
    </recommendedName>
</protein>
<dbReference type="InParanoid" id="W4KH01"/>
<dbReference type="OrthoDB" id="3360976at2759"/>
<name>W4KH01_HETIT</name>